<evidence type="ECO:0000313" key="2">
    <source>
        <dbReference type="EMBL" id="MBP2193026.1"/>
    </source>
</evidence>
<dbReference type="SUPFAM" id="SSF47336">
    <property type="entry name" value="ACP-like"/>
    <property type="match status" value="1"/>
</dbReference>
<dbReference type="RefSeq" id="WP_209896270.1">
    <property type="nucleotide sequence ID" value="NZ_JAGGMR010000001.1"/>
</dbReference>
<name>A0ABS4QMU5_9NOCA</name>
<gene>
    <name evidence="2" type="ORF">BJ987_005927</name>
</gene>
<keyword evidence="1" id="KW-0732">Signal</keyword>
<evidence type="ECO:0000313" key="3">
    <source>
        <dbReference type="Proteomes" id="UP001519325"/>
    </source>
</evidence>
<dbReference type="Gene3D" id="1.10.1200.10">
    <property type="entry name" value="ACP-like"/>
    <property type="match status" value="1"/>
</dbReference>
<feature type="chain" id="PRO_5045049218" evidence="1">
    <location>
        <begin position="18"/>
        <end position="137"/>
    </location>
</feature>
<comment type="caution">
    <text evidence="2">The sequence shown here is derived from an EMBL/GenBank/DDBJ whole genome shotgun (WGS) entry which is preliminary data.</text>
</comment>
<organism evidence="2 3">
    <name type="scientific">Nocardia goodfellowii</name>
    <dbReference type="NCBI Taxonomy" id="882446"/>
    <lineage>
        <taxon>Bacteria</taxon>
        <taxon>Bacillati</taxon>
        <taxon>Actinomycetota</taxon>
        <taxon>Actinomycetes</taxon>
        <taxon>Mycobacteriales</taxon>
        <taxon>Nocardiaceae</taxon>
        <taxon>Nocardia</taxon>
    </lineage>
</organism>
<evidence type="ECO:0000256" key="1">
    <source>
        <dbReference type="SAM" id="SignalP"/>
    </source>
</evidence>
<feature type="signal peptide" evidence="1">
    <location>
        <begin position="1"/>
        <end position="17"/>
    </location>
</feature>
<accession>A0ABS4QMU5</accession>
<dbReference type="InterPro" id="IPR036736">
    <property type="entry name" value="ACP-like_sf"/>
</dbReference>
<protein>
    <submittedName>
        <fullName evidence="2">Acyl carrier protein</fullName>
    </submittedName>
</protein>
<reference evidence="2 3" key="1">
    <citation type="submission" date="2021-03" db="EMBL/GenBank/DDBJ databases">
        <title>Sequencing the genomes of 1000 actinobacteria strains.</title>
        <authorList>
            <person name="Klenk H.-P."/>
        </authorList>
    </citation>
    <scope>NUCLEOTIDE SEQUENCE [LARGE SCALE GENOMIC DNA]</scope>
    <source>
        <strain evidence="2 3">DSM 45516</strain>
    </source>
</reference>
<proteinExistence type="predicted"/>
<sequence length="137" mass="14722">MTIMFIRHILRTAAAVAAGIALSDTGTAGAMLPLIADPAAAAEASRDVVHDPSNRALESRDSTEIRERILDVLARFVGDQPEMGEFAALDMDQYDIAAFLCEVEEALGVYIPDHVGERLTSVEGVVEYVQAHPEGAR</sequence>
<dbReference type="EMBL" id="JAGGMR010000001">
    <property type="protein sequence ID" value="MBP2193026.1"/>
    <property type="molecule type" value="Genomic_DNA"/>
</dbReference>
<dbReference type="Proteomes" id="UP001519325">
    <property type="component" value="Unassembled WGS sequence"/>
</dbReference>
<keyword evidence="3" id="KW-1185">Reference proteome</keyword>